<dbReference type="FunFam" id="1.10.10.10:FF:000001">
    <property type="entry name" value="LysR family transcriptional regulator"/>
    <property type="match status" value="1"/>
</dbReference>
<dbReference type="GO" id="GO:0003700">
    <property type="term" value="F:DNA-binding transcription factor activity"/>
    <property type="evidence" value="ECO:0007669"/>
    <property type="project" value="InterPro"/>
</dbReference>
<comment type="similarity">
    <text evidence="2">Belongs to the LysR transcriptional regulatory family.</text>
</comment>
<dbReference type="InterPro" id="IPR036388">
    <property type="entry name" value="WH-like_DNA-bd_sf"/>
</dbReference>
<evidence type="ECO:0000313" key="8">
    <source>
        <dbReference type="EMBL" id="ASQ40147.1"/>
    </source>
</evidence>
<dbReference type="Gene3D" id="1.10.10.10">
    <property type="entry name" value="Winged helix-like DNA-binding domain superfamily/Winged helix DNA-binding domain"/>
    <property type="match status" value="1"/>
</dbReference>
<dbReference type="SUPFAM" id="SSF46785">
    <property type="entry name" value="Winged helix' DNA-binding domain"/>
    <property type="match status" value="1"/>
</dbReference>
<comment type="function">
    <text evidence="1">Trans-acting transcriptional regulator of RuBisCO genes (rbcL and rbcS) expression.</text>
</comment>
<dbReference type="GeneID" id="38572571"/>
<dbReference type="CDD" id="cd08420">
    <property type="entry name" value="PBP2_CysL_like"/>
    <property type="match status" value="1"/>
</dbReference>
<dbReference type="Gene3D" id="3.40.190.290">
    <property type="match status" value="1"/>
</dbReference>
<dbReference type="EMBL" id="MF167426">
    <property type="protein sequence ID" value="ASQ40147.1"/>
    <property type="molecule type" value="Genomic_DNA"/>
</dbReference>
<reference evidence="8" key="1">
    <citation type="submission" date="2017-05" db="EMBL/GenBank/DDBJ databases">
        <title>Plastid comparative genomics reveals ancient divergence between Glaucophyte genera.</title>
        <authorList>
            <person name="Figueroa-Martinez F.J."/>
            <person name="Jackson C."/>
            <person name="Reyes-Prieto A."/>
        </authorList>
    </citation>
    <scope>NUCLEOTIDE SEQUENCE</scope>
    <source>
        <strain evidence="8">SAG 46.84</strain>
    </source>
</reference>
<dbReference type="InterPro" id="IPR005119">
    <property type="entry name" value="LysR_subst-bd"/>
</dbReference>
<evidence type="ECO:0000256" key="1">
    <source>
        <dbReference type="ARBA" id="ARBA00003782"/>
    </source>
</evidence>
<dbReference type="Pfam" id="PF00126">
    <property type="entry name" value="HTH_1"/>
    <property type="match status" value="1"/>
</dbReference>
<protein>
    <recommendedName>
        <fullName evidence="3">Probable RuBisCO transcriptional regulator</fullName>
    </recommendedName>
</protein>
<feature type="domain" description="HTH lysR-type" evidence="7">
    <location>
        <begin position="3"/>
        <end position="60"/>
    </location>
</feature>
<organism evidence="8">
    <name type="scientific">Gloeochaete wittrockiana</name>
    <dbReference type="NCBI Taxonomy" id="38269"/>
    <lineage>
        <taxon>Eukaryota</taxon>
        <taxon>Glaucocystophyceae</taxon>
        <taxon>Gloeochaetales</taxon>
        <taxon>Gloeochaetaceae</taxon>
        <taxon>Gloeochaete</taxon>
    </lineage>
</organism>
<evidence type="ECO:0000256" key="2">
    <source>
        <dbReference type="ARBA" id="ARBA00009437"/>
    </source>
</evidence>
<dbReference type="RefSeq" id="YP_009546086.1">
    <property type="nucleotide sequence ID" value="NC_040153.1"/>
</dbReference>
<dbReference type="InterPro" id="IPR000847">
    <property type="entry name" value="LysR_HTH_N"/>
</dbReference>
<keyword evidence="6" id="KW-0804">Transcription</keyword>
<dbReference type="PANTHER" id="PTHR30126:SF39">
    <property type="entry name" value="HTH-TYPE TRANSCRIPTIONAL REGULATOR CYSL"/>
    <property type="match status" value="1"/>
</dbReference>
<proteinExistence type="inferred from homology"/>
<gene>
    <name evidence="8" type="primary">rbcR</name>
</gene>
<dbReference type="PROSITE" id="PS50931">
    <property type="entry name" value="HTH_LYSR"/>
    <property type="match status" value="1"/>
</dbReference>
<evidence type="ECO:0000256" key="4">
    <source>
        <dbReference type="ARBA" id="ARBA00023015"/>
    </source>
</evidence>
<accession>A0A3G1IVR6</accession>
<evidence type="ECO:0000256" key="6">
    <source>
        <dbReference type="ARBA" id="ARBA00023163"/>
    </source>
</evidence>
<dbReference type="Pfam" id="PF03466">
    <property type="entry name" value="LysR_substrate"/>
    <property type="match status" value="1"/>
</dbReference>
<evidence type="ECO:0000259" key="7">
    <source>
        <dbReference type="PROSITE" id="PS50931"/>
    </source>
</evidence>
<evidence type="ECO:0000256" key="3">
    <source>
        <dbReference type="ARBA" id="ARBA00018907"/>
    </source>
</evidence>
<dbReference type="AlphaFoldDB" id="A0A3G1IVR6"/>
<name>A0A3G1IVR6_9EUKA</name>
<dbReference type="PANTHER" id="PTHR30126">
    <property type="entry name" value="HTH-TYPE TRANSCRIPTIONAL REGULATOR"/>
    <property type="match status" value="1"/>
</dbReference>
<geneLocation type="plastid" evidence="8"/>
<dbReference type="GO" id="GO:0000976">
    <property type="term" value="F:transcription cis-regulatory region binding"/>
    <property type="evidence" value="ECO:0007669"/>
    <property type="project" value="TreeGrafter"/>
</dbReference>
<keyword evidence="5" id="KW-0238">DNA-binding</keyword>
<sequence length="305" mass="34455">MSFTLDQLRTFRTIISEGGFKKAADKLYISQSAISSQIRKLESQLNMPVFERNTQGIYLTEAGYILSHYAEHILLLCDQAYNSIAELRNSQKGTLVLGASQTTGTYLMPRLIGIFKQHYPQIIVKLHVYSTKQVCYNVFKGNIDLALVGGEVPNEYKSKLYITPYAEDELVLILPKSHPFSKLEFLQKEDLYRLRFITLDAHSTLRILIETSLAKQGINCELLRVELELNSIEAIKNAVQAGLGASFLSISAIAKELELGVLHSSSIENLSLKRMLYVITNSNRRNLITVKAFNQEILTLFSSRK</sequence>
<evidence type="ECO:0000256" key="5">
    <source>
        <dbReference type="ARBA" id="ARBA00023125"/>
    </source>
</evidence>
<dbReference type="PRINTS" id="PR00039">
    <property type="entry name" value="HTHLYSR"/>
</dbReference>
<keyword evidence="4" id="KW-0805">Transcription regulation</keyword>
<dbReference type="SUPFAM" id="SSF53850">
    <property type="entry name" value="Periplasmic binding protein-like II"/>
    <property type="match status" value="1"/>
</dbReference>
<dbReference type="InterPro" id="IPR036390">
    <property type="entry name" value="WH_DNA-bd_sf"/>
</dbReference>
<keyword evidence="8" id="KW-0934">Plastid</keyword>